<feature type="region of interest" description="Disordered" evidence="5">
    <location>
        <begin position="1517"/>
        <end position="1537"/>
    </location>
</feature>
<evidence type="ECO:0000256" key="5">
    <source>
        <dbReference type="SAM" id="MobiDB-lite"/>
    </source>
</evidence>
<protein>
    <submittedName>
        <fullName evidence="7">Zinc finger SWIM domain containing protein</fullName>
    </submittedName>
</protein>
<evidence type="ECO:0000259" key="6">
    <source>
        <dbReference type="PROSITE" id="PS50966"/>
    </source>
</evidence>
<feature type="compositionally biased region" description="Low complexity" evidence="5">
    <location>
        <begin position="711"/>
        <end position="728"/>
    </location>
</feature>
<dbReference type="Pfam" id="PF21055">
    <property type="entry name" value="ZSWIM4-8_C"/>
    <property type="match status" value="1"/>
</dbReference>
<feature type="compositionally biased region" description="Polar residues" evidence="5">
    <location>
        <begin position="690"/>
        <end position="703"/>
    </location>
</feature>
<dbReference type="PROSITE" id="PS50966">
    <property type="entry name" value="ZF_SWIM"/>
    <property type="match status" value="1"/>
</dbReference>
<feature type="compositionally biased region" description="Basic residues" evidence="5">
    <location>
        <begin position="1528"/>
        <end position="1537"/>
    </location>
</feature>
<evidence type="ECO:0000256" key="4">
    <source>
        <dbReference type="PROSITE-ProRule" id="PRU00325"/>
    </source>
</evidence>
<evidence type="ECO:0000313" key="8">
    <source>
        <dbReference type="Proteomes" id="UP000017246"/>
    </source>
</evidence>
<dbReference type="Proteomes" id="UP000017246">
    <property type="component" value="Unassembled WGS sequence"/>
</dbReference>
<feature type="region of interest" description="Disordered" evidence="5">
    <location>
        <begin position="462"/>
        <end position="490"/>
    </location>
</feature>
<organism evidence="7 8">
    <name type="scientific">Echinococcus multilocularis</name>
    <name type="common">Fox tapeworm</name>
    <dbReference type="NCBI Taxonomy" id="6211"/>
    <lineage>
        <taxon>Eukaryota</taxon>
        <taxon>Metazoa</taxon>
        <taxon>Spiralia</taxon>
        <taxon>Lophotrochozoa</taxon>
        <taxon>Platyhelminthes</taxon>
        <taxon>Cestoda</taxon>
        <taxon>Eucestoda</taxon>
        <taxon>Cyclophyllidea</taxon>
        <taxon>Taeniidae</taxon>
        <taxon>Echinococcus</taxon>
    </lineage>
</organism>
<dbReference type="PANTHER" id="PTHR22619">
    <property type="entry name" value="ZINC FINGER SWIM DOMAIN CONTAINING PROTEIN 4, 5, 6"/>
    <property type="match status" value="1"/>
</dbReference>
<reference evidence="7" key="1">
    <citation type="journal article" date="2013" name="Nature">
        <title>The genomes of four tapeworm species reveal adaptations to parasitism.</title>
        <authorList>
            <person name="Tsai I.J."/>
            <person name="Zarowiecki M."/>
            <person name="Holroyd N."/>
            <person name="Garciarrubio A."/>
            <person name="Sanchez-Flores A."/>
            <person name="Brooks K.L."/>
            <person name="Tracey A."/>
            <person name="Bobes R.J."/>
            <person name="Fragoso G."/>
            <person name="Sciutto E."/>
            <person name="Aslett M."/>
            <person name="Beasley H."/>
            <person name="Bennett H.M."/>
            <person name="Cai J."/>
            <person name="Camicia F."/>
            <person name="Clark R."/>
            <person name="Cucher M."/>
            <person name="De Silva N."/>
            <person name="Day T.A."/>
            <person name="Deplazes P."/>
            <person name="Estrada K."/>
            <person name="Fernandez C."/>
            <person name="Holland P.W."/>
            <person name="Hou J."/>
            <person name="Hu S."/>
            <person name="Huckvale T."/>
            <person name="Hung S.S."/>
            <person name="Kamenetzky L."/>
            <person name="Keane J.A."/>
            <person name="Kiss F."/>
            <person name="Koziol U."/>
            <person name="Lambert O."/>
            <person name="Liu K."/>
            <person name="Luo X."/>
            <person name="Luo Y."/>
            <person name="Macchiaroli N."/>
            <person name="Nichol S."/>
            <person name="Paps J."/>
            <person name="Parkinson J."/>
            <person name="Pouchkina-Stantcheva N."/>
            <person name="Riddiford N."/>
            <person name="Rosenzvit M."/>
            <person name="Salinas G."/>
            <person name="Wasmuth J.D."/>
            <person name="Zamanian M."/>
            <person name="Zheng Y."/>
            <person name="Cai X."/>
            <person name="Soberon X."/>
            <person name="Olson P.D."/>
            <person name="Laclette J.P."/>
            <person name="Brehm K."/>
            <person name="Berriman M."/>
            <person name="Garciarrubio A."/>
            <person name="Bobes R.J."/>
            <person name="Fragoso G."/>
            <person name="Sanchez-Flores A."/>
            <person name="Estrada K."/>
            <person name="Cevallos M.A."/>
            <person name="Morett E."/>
            <person name="Gonzalez V."/>
            <person name="Portillo T."/>
            <person name="Ochoa-Leyva A."/>
            <person name="Jose M.V."/>
            <person name="Sciutto E."/>
            <person name="Landa A."/>
            <person name="Jimenez L."/>
            <person name="Valdes V."/>
            <person name="Carrero J.C."/>
            <person name="Larralde C."/>
            <person name="Morales-Montor J."/>
            <person name="Limon-Lason J."/>
            <person name="Soberon X."/>
            <person name="Laclette J.P."/>
        </authorList>
    </citation>
    <scope>NUCLEOTIDE SEQUENCE [LARGE SCALE GENOMIC DNA]</scope>
</reference>
<dbReference type="InterPro" id="IPR007527">
    <property type="entry name" value="Znf_SWIM"/>
</dbReference>
<sequence length="1648" mass="178532">MSVAYHLPFEYVESTLVHVPDPVQERIIFYSFPRDSADIKTYSSFMSYKTVSSENSPFSIGEQIFQRNCVEDAIQIGFHLTGVVKTDGNIRGLLDSKAYKVSMTFDRCKITSVCCTCNSRGLSWCPHAVALALFRINRPGGINYRAPISDTLVKMDRGQLQKFAQYLIASHPNRVLASAQHLADRLLQRDSQLNKTYGAPDPTAGGGINDSSTWYFDESGVQEQLRLNLAALATYGVGGCNAFDMASSQTVSTSSSSSSTTSSSSSSTYGRLFTNNGHSDFHHCRFGHFSARYSTDEGPTTDENGYKPRNFAYRSFAHTWLENYRHLLRSKLPPFGYTTSASASTSNHSVHSSAHSVHHHTVNGSGGGGIGSGSSMQILPPSFTPLNMNTTAPHHFPGSQIAMVFAKAYELLAARDTNGPRLLAIITEELLNSANLMAFKSRRNNRSGGLADRGVWDPYAADFDEGPDDFDAQDAQNRHQRTGASTSQPPPLWTVPLWEEVARLWTCLLLAPGFSPATRDGWRERLLAWSQSPQAPRDEIYFFPSSHATNNPSLIEDGSAAPRGSREPTSVFQLALDVSALPLEISEEFPPISRNTLSELIRILPADSRQCTCPFCGASMVIRRAWGAEEDFVTACLRASALHVMGFGEAATRLAVTLANTLIACLEDVSHRSAMLGEITSGPCSPAPSPLTSQPPSFVRSNSGGSGKAIGPNSSSGGSGNQSRGGFRSPPPPPPLQPQHFSSFQQRNHYPCTSAGMGLSSATTANTSTSSYFHFSPPSPSAPCVFPYNHHYHYQQGRHRFSPWQRMSQRPDPSQYIYCSSEVSLDCPFHEHGWLGLPGRPVISLVECLLEAALQKLQDPSRSGLSPSEYIHLALKVGILVLCQQRSLPSTSGSLLACQAQEMLLIHLLNTIPRNAMTAQIIGPLVCQLMGPPPPSLHPMGAGTQGAWWWSALGPLVHPDTYPVHVVAELLFGHLLAGESAGAYTGELAYLVAARAMRLPVLEPVSDSPLVINATTTSTTSTAHQHGDNSSPPSTYTVSAAISASGAFRSPPLPSTFFNAAMTPFARLPVLPLPLPPPQPPPNYHRQGQETRRHQHPAFVNQDSVATAYRRDLGAMEGRQARLAISLILASRSAVFRMDHFMRVCDRHIHTSISLLSVSREVLAEAIGHRLHSSTSAFSLDEPAFLFNTSAAAAAATATTTGISGSANTGASLTAGTTSAAGSLGFANLLPVNFVTTPLPTNALQERISLVCAAFHLALCVTVRTAWPRVHWRRREMLGWAVSTGLLAGPPALLHLTQAWSVYASPREAVTWLAPTLLACIACISPVGGAAGVGAGVSRGAGGRPTRSSAEGMLFLLPRIYSFFPFTPLAVEQIKVAVRQMTIQAAAQDPVNCALTALQLTELDAASFEATYQLVVEAAKSGSLGPTHLFSAARHLDARGYPLWAFPLTVHAMRLFSLSGLQESHPVAHDVLWSCLLAHRIGLTALQEILSHVVRNVHCPTLLADILHRCRAPPPPSLPPLPTPQYHPHSHHHPNHHHRVDGNHVYAGYYPTSKQAQPPLLPVDAPPLKPLLEATISAFVATTHARLANISPRQYADFLDFLSRARDTFGLLKPDGPAQFRQLVSCLCHSYRGKRKLIALLNERFHHT</sequence>
<evidence type="ECO:0000256" key="2">
    <source>
        <dbReference type="ARBA" id="ARBA00022771"/>
    </source>
</evidence>
<reference evidence="7" key="2">
    <citation type="submission" date="2015-11" db="EMBL/GenBank/DDBJ databases">
        <authorList>
            <person name="Zhang Y."/>
            <person name="Guo Z."/>
        </authorList>
    </citation>
    <scope>NUCLEOTIDE SEQUENCE</scope>
</reference>
<feature type="compositionally biased region" description="Low complexity" evidence="5">
    <location>
        <begin position="339"/>
        <end position="355"/>
    </location>
</feature>
<name>A0A068Y8U2_ECHMU</name>
<proteinExistence type="predicted"/>
<feature type="region of interest" description="Disordered" evidence="5">
    <location>
        <begin position="339"/>
        <end position="374"/>
    </location>
</feature>
<dbReference type="eggNOG" id="KOG3615">
    <property type="taxonomic scope" value="Eukaryota"/>
</dbReference>
<dbReference type="EMBL" id="LN902845">
    <property type="protein sequence ID" value="CUT98980.1"/>
    <property type="molecule type" value="Genomic_DNA"/>
</dbReference>
<dbReference type="OMA" id="WIGHALD"/>
<dbReference type="OrthoDB" id="10013584at2759"/>
<evidence type="ECO:0000256" key="3">
    <source>
        <dbReference type="ARBA" id="ARBA00022833"/>
    </source>
</evidence>
<feature type="region of interest" description="Disordered" evidence="5">
    <location>
        <begin position="681"/>
        <end position="743"/>
    </location>
</feature>
<keyword evidence="1" id="KW-0479">Metal-binding</keyword>
<evidence type="ECO:0000313" key="7">
    <source>
        <dbReference type="EMBL" id="CUT98980.1"/>
    </source>
</evidence>
<keyword evidence="3" id="KW-0862">Zinc</keyword>
<feature type="domain" description="SWIM-type" evidence="6">
    <location>
        <begin position="99"/>
        <end position="136"/>
    </location>
</feature>
<dbReference type="PANTHER" id="PTHR22619:SF0">
    <property type="entry name" value="ZINC FINGER SWIM DOMAIN-CONTAINING PROTEIN 6-LIKE PROTEIN"/>
    <property type="match status" value="1"/>
</dbReference>
<evidence type="ECO:0000256" key="1">
    <source>
        <dbReference type="ARBA" id="ARBA00022723"/>
    </source>
</evidence>
<keyword evidence="2 4" id="KW-0863">Zinc-finger</keyword>
<feature type="compositionally biased region" description="Acidic residues" evidence="5">
    <location>
        <begin position="462"/>
        <end position="472"/>
    </location>
</feature>
<accession>A0A068Y8U2</accession>
<dbReference type="InterPro" id="IPR048370">
    <property type="entry name" value="ZSWIM4-8_C"/>
</dbReference>
<keyword evidence="8" id="KW-1185">Reference proteome</keyword>
<dbReference type="STRING" id="6211.A0A068Y8U2"/>
<dbReference type="GO" id="GO:0031462">
    <property type="term" value="C:Cul2-RING ubiquitin ligase complex"/>
    <property type="evidence" value="ECO:0007669"/>
    <property type="project" value="TreeGrafter"/>
</dbReference>
<dbReference type="GO" id="GO:0008270">
    <property type="term" value="F:zinc ion binding"/>
    <property type="evidence" value="ECO:0007669"/>
    <property type="project" value="UniProtKB-KW"/>
</dbReference>